<evidence type="ECO:0000256" key="4">
    <source>
        <dbReference type="ARBA" id="ARBA00023163"/>
    </source>
</evidence>
<evidence type="ECO:0000256" key="3">
    <source>
        <dbReference type="ARBA" id="ARBA00023125"/>
    </source>
</evidence>
<dbReference type="SUPFAM" id="SSF57701">
    <property type="entry name" value="Zn2/Cys6 DNA-binding domain"/>
    <property type="match status" value="1"/>
</dbReference>
<dbReference type="GO" id="GO:0045122">
    <property type="term" value="P:aflatoxin biosynthetic process"/>
    <property type="evidence" value="ECO:0007669"/>
    <property type="project" value="InterPro"/>
</dbReference>
<dbReference type="PROSITE" id="PS00463">
    <property type="entry name" value="ZN2_CY6_FUNGAL_1"/>
    <property type="match status" value="1"/>
</dbReference>
<keyword evidence="1" id="KW-0479">Metal-binding</keyword>
<sequence>MSLIQHVWSLPNPKSRISAQILLYSAALRIGFMSVPRPNGRSPPLREACNNCAQRKIRCNKTDGACKRCRTKGLICEFSYSRRIGRHPGALADWSMAKDGKTTTRLNEFDWNVLEKDFEQDQALLSSPNDTAEPGPHDIISDTPFIDVEPDIMLSGQCDTEGTSSLAVDTSSSNVVGISCSDTEGELNASSTSVPSPVEPCIAKALRLVSLLLLKNNNTRRHLTTCGTHVSTGQGSTISQNSGHDIDQILLENKTHIQSLLEVLQCSCAKTSTVITMCLIAADKITTRYNSLISSGDDVKPGTSDCGITQPMYIGSYRLDTRMQKEVQIAVVHSELREQMRPLVTNLELCIERASQHKARGSVTERSLTFSYLRRLQSKLTEAMDDTGVQMQCDVEQSTDEELRSSPGEFGDGGGGVYLGHQLSAITSQIGSAMTTYVSRLVNRCMP</sequence>
<dbReference type="AlphaFoldDB" id="A0A139HWZ3"/>
<dbReference type="Proteomes" id="UP000070133">
    <property type="component" value="Unassembled WGS sequence"/>
</dbReference>
<evidence type="ECO:0000313" key="7">
    <source>
        <dbReference type="EMBL" id="KXT06985.1"/>
    </source>
</evidence>
<dbReference type="EMBL" id="LFZN01000004">
    <property type="protein sequence ID" value="KXT06985.1"/>
    <property type="molecule type" value="Genomic_DNA"/>
</dbReference>
<dbReference type="GO" id="GO:0000981">
    <property type="term" value="F:DNA-binding transcription factor activity, RNA polymerase II-specific"/>
    <property type="evidence" value="ECO:0007669"/>
    <property type="project" value="InterPro"/>
</dbReference>
<dbReference type="InterPro" id="IPR001138">
    <property type="entry name" value="Zn2Cys6_DnaBD"/>
</dbReference>
<keyword evidence="2" id="KW-0805">Transcription regulation</keyword>
<proteinExistence type="predicted"/>
<comment type="caution">
    <text evidence="7">The sequence shown here is derived from an EMBL/GenBank/DDBJ whole genome shotgun (WGS) entry which is preliminary data.</text>
</comment>
<feature type="domain" description="Zn(2)-C6 fungal-type" evidence="6">
    <location>
        <begin position="48"/>
        <end position="78"/>
    </location>
</feature>
<dbReference type="OrthoDB" id="3645825at2759"/>
<dbReference type="InterPro" id="IPR013700">
    <property type="entry name" value="AflR"/>
</dbReference>
<name>A0A139HWZ3_9PEZI</name>
<evidence type="ECO:0000313" key="8">
    <source>
        <dbReference type="Proteomes" id="UP000070133"/>
    </source>
</evidence>
<accession>A0A139HWZ3</accession>
<dbReference type="Pfam" id="PF00172">
    <property type="entry name" value="Zn_clus"/>
    <property type="match status" value="1"/>
</dbReference>
<dbReference type="GO" id="GO:0003677">
    <property type="term" value="F:DNA binding"/>
    <property type="evidence" value="ECO:0007669"/>
    <property type="project" value="UniProtKB-KW"/>
</dbReference>
<keyword evidence="4" id="KW-0804">Transcription</keyword>
<reference evidence="7 8" key="1">
    <citation type="submission" date="2015-07" db="EMBL/GenBank/DDBJ databases">
        <title>Comparative genomics of the Sigatoka disease complex on banana suggests a link between parallel evolutionary changes in Pseudocercospora fijiensis and Pseudocercospora eumusae and increased virulence on the banana host.</title>
        <authorList>
            <person name="Chang T.-C."/>
            <person name="Salvucci A."/>
            <person name="Crous P.W."/>
            <person name="Stergiopoulos I."/>
        </authorList>
    </citation>
    <scope>NUCLEOTIDE SEQUENCE [LARGE SCALE GENOMIC DNA]</scope>
    <source>
        <strain evidence="7 8">CBS 114824</strain>
    </source>
</reference>
<evidence type="ECO:0000256" key="5">
    <source>
        <dbReference type="ARBA" id="ARBA00023242"/>
    </source>
</evidence>
<dbReference type="CDD" id="cd00067">
    <property type="entry name" value="GAL4"/>
    <property type="match status" value="1"/>
</dbReference>
<organism evidence="7 8">
    <name type="scientific">Pseudocercospora eumusae</name>
    <dbReference type="NCBI Taxonomy" id="321146"/>
    <lineage>
        <taxon>Eukaryota</taxon>
        <taxon>Fungi</taxon>
        <taxon>Dikarya</taxon>
        <taxon>Ascomycota</taxon>
        <taxon>Pezizomycotina</taxon>
        <taxon>Dothideomycetes</taxon>
        <taxon>Dothideomycetidae</taxon>
        <taxon>Mycosphaerellales</taxon>
        <taxon>Mycosphaerellaceae</taxon>
        <taxon>Pseudocercospora</taxon>
    </lineage>
</organism>
<dbReference type="GO" id="GO:0008270">
    <property type="term" value="F:zinc ion binding"/>
    <property type="evidence" value="ECO:0007669"/>
    <property type="project" value="InterPro"/>
</dbReference>
<dbReference type="PROSITE" id="PS50048">
    <property type="entry name" value="ZN2_CY6_FUNGAL_2"/>
    <property type="match status" value="1"/>
</dbReference>
<keyword evidence="5" id="KW-0539">Nucleus</keyword>
<dbReference type="GO" id="GO:0005634">
    <property type="term" value="C:nucleus"/>
    <property type="evidence" value="ECO:0007669"/>
    <property type="project" value="InterPro"/>
</dbReference>
<dbReference type="Gene3D" id="4.10.240.10">
    <property type="entry name" value="Zn(2)-C6 fungal-type DNA-binding domain"/>
    <property type="match status" value="1"/>
</dbReference>
<protein>
    <recommendedName>
        <fullName evidence="6">Zn(2)-C6 fungal-type domain-containing protein</fullName>
    </recommendedName>
</protein>
<dbReference type="InterPro" id="IPR036864">
    <property type="entry name" value="Zn2-C6_fun-type_DNA-bd_sf"/>
</dbReference>
<gene>
    <name evidence="7" type="ORF">AC578_7253</name>
</gene>
<evidence type="ECO:0000259" key="6">
    <source>
        <dbReference type="PROSITE" id="PS50048"/>
    </source>
</evidence>
<dbReference type="PRINTS" id="PR00755">
    <property type="entry name" value="AFLATOXINBRP"/>
</dbReference>
<keyword evidence="8" id="KW-1185">Reference proteome</keyword>
<dbReference type="Pfam" id="PF08493">
    <property type="entry name" value="AflR"/>
    <property type="match status" value="1"/>
</dbReference>
<evidence type="ECO:0000256" key="1">
    <source>
        <dbReference type="ARBA" id="ARBA00022723"/>
    </source>
</evidence>
<keyword evidence="3" id="KW-0238">DNA-binding</keyword>
<evidence type="ECO:0000256" key="2">
    <source>
        <dbReference type="ARBA" id="ARBA00023015"/>
    </source>
</evidence>